<organism evidence="3 4">
    <name type="scientific">Lentinula lateritia</name>
    <dbReference type="NCBI Taxonomy" id="40482"/>
    <lineage>
        <taxon>Eukaryota</taxon>
        <taxon>Fungi</taxon>
        <taxon>Dikarya</taxon>
        <taxon>Basidiomycota</taxon>
        <taxon>Agaricomycotina</taxon>
        <taxon>Agaricomycetes</taxon>
        <taxon>Agaricomycetidae</taxon>
        <taxon>Agaricales</taxon>
        <taxon>Marasmiineae</taxon>
        <taxon>Omphalotaceae</taxon>
        <taxon>Lentinula</taxon>
    </lineage>
</organism>
<protein>
    <submittedName>
        <fullName evidence="3">Uncharacterized protein</fullName>
    </submittedName>
</protein>
<feature type="compositionally biased region" description="Acidic residues" evidence="2">
    <location>
        <begin position="48"/>
        <end position="58"/>
    </location>
</feature>
<feature type="region of interest" description="Disordered" evidence="2">
    <location>
        <begin position="107"/>
        <end position="127"/>
    </location>
</feature>
<feature type="compositionally biased region" description="Polar residues" evidence="2">
    <location>
        <begin position="227"/>
        <end position="236"/>
    </location>
</feature>
<accession>A0ABQ8V7U4</accession>
<feature type="region of interest" description="Disordered" evidence="2">
    <location>
        <begin position="17"/>
        <end position="58"/>
    </location>
</feature>
<dbReference type="EMBL" id="JANVFT010000094">
    <property type="protein sequence ID" value="KAJ4469827.1"/>
    <property type="molecule type" value="Genomic_DNA"/>
</dbReference>
<feature type="region of interest" description="Disordered" evidence="2">
    <location>
        <begin position="275"/>
        <end position="314"/>
    </location>
</feature>
<feature type="coiled-coil region" evidence="1">
    <location>
        <begin position="354"/>
        <end position="381"/>
    </location>
</feature>
<feature type="compositionally biased region" description="Low complexity" evidence="2">
    <location>
        <begin position="249"/>
        <end position="259"/>
    </location>
</feature>
<reference evidence="3" key="1">
    <citation type="submission" date="2022-08" db="EMBL/GenBank/DDBJ databases">
        <title>A Global Phylogenomic Analysis of the Shiitake Genus Lentinula.</title>
        <authorList>
            <consortium name="DOE Joint Genome Institute"/>
            <person name="Sierra-Patev S."/>
            <person name="Min B."/>
            <person name="Naranjo-Ortiz M."/>
            <person name="Looney B."/>
            <person name="Konkel Z."/>
            <person name="Slot J.C."/>
            <person name="Sakamoto Y."/>
            <person name="Steenwyk J.L."/>
            <person name="Rokas A."/>
            <person name="Carro J."/>
            <person name="Camarero S."/>
            <person name="Ferreira P."/>
            <person name="Molpeceres G."/>
            <person name="Ruiz-Duenas F.J."/>
            <person name="Serrano A."/>
            <person name="Henrissat B."/>
            <person name="Drula E."/>
            <person name="Hughes K.W."/>
            <person name="Mata J.L."/>
            <person name="Ishikawa N.K."/>
            <person name="Vargas-Isla R."/>
            <person name="Ushijima S."/>
            <person name="Smith C.A."/>
            <person name="Ahrendt S."/>
            <person name="Andreopoulos W."/>
            <person name="He G."/>
            <person name="Labutti K."/>
            <person name="Lipzen A."/>
            <person name="Ng V."/>
            <person name="Riley R."/>
            <person name="Sandor L."/>
            <person name="Barry K."/>
            <person name="Martinez A.T."/>
            <person name="Xiao Y."/>
            <person name="Gibbons J.G."/>
            <person name="Terashima K."/>
            <person name="Grigoriev I.V."/>
            <person name="Hibbett D.S."/>
        </authorList>
    </citation>
    <scope>NUCLEOTIDE SEQUENCE</scope>
    <source>
        <strain evidence="3">RHP3577 ss4</strain>
    </source>
</reference>
<feature type="compositionally biased region" description="Polar residues" evidence="2">
    <location>
        <begin position="288"/>
        <end position="311"/>
    </location>
</feature>
<feature type="compositionally biased region" description="Low complexity" evidence="2">
    <location>
        <begin position="204"/>
        <end position="215"/>
    </location>
</feature>
<feature type="region of interest" description="Disordered" evidence="2">
    <location>
        <begin position="192"/>
        <end position="259"/>
    </location>
</feature>
<proteinExistence type="predicted"/>
<evidence type="ECO:0000256" key="1">
    <source>
        <dbReference type="SAM" id="Coils"/>
    </source>
</evidence>
<evidence type="ECO:0000313" key="3">
    <source>
        <dbReference type="EMBL" id="KAJ4469827.1"/>
    </source>
</evidence>
<name>A0ABQ8V7U4_9AGAR</name>
<dbReference type="Proteomes" id="UP001150217">
    <property type="component" value="Unassembled WGS sequence"/>
</dbReference>
<comment type="caution">
    <text evidence="3">The sequence shown here is derived from an EMBL/GenBank/DDBJ whole genome shotgun (WGS) entry which is preliminary data.</text>
</comment>
<keyword evidence="1" id="KW-0175">Coiled coil</keyword>
<evidence type="ECO:0000313" key="4">
    <source>
        <dbReference type="Proteomes" id="UP001150217"/>
    </source>
</evidence>
<keyword evidence="4" id="KW-1185">Reference proteome</keyword>
<evidence type="ECO:0000256" key="2">
    <source>
        <dbReference type="SAM" id="MobiDB-lite"/>
    </source>
</evidence>
<gene>
    <name evidence="3" type="ORF">C8R41DRAFT_624221</name>
</gene>
<feature type="compositionally biased region" description="Low complexity" evidence="2">
    <location>
        <begin position="25"/>
        <end position="43"/>
    </location>
</feature>
<feature type="compositionally biased region" description="Basic and acidic residues" evidence="2">
    <location>
        <begin position="109"/>
        <end position="119"/>
    </location>
</feature>
<sequence length="414" mass="45921">MKLKALGIECWLSSSHTDEHPIGNTETSFSETTGTTTVRTSVFPHEEPDSESESESESEVDYYLSWRTSPNEPMSLWCIVFSRKPTGHLETVESKVWMCSSKQNTQQRSSEHFHEDPARRFRPHSIKSSDNMGTLRLEIKRLNGTVNAVCLLGVDDLDIDILDEKYPWIVFEFNFKRKNNDEVSAFSNPTTTRIYSQKRKRKASASSSASTSSSPSRKHSFTGITPCENTLSSSRITPRAGAGLRRKSASSNPHSSHSVPALIAARSPRHSLHTNTIVDLPAPGESNVKASSSGKAKEPNSNFSPPASSEPDQVKATDNYVSGAQADSDILNHSGKMKASEFSQDVSSSLASPIEVIEREAEELEKKSRELAEKIVAKKQKSCLACRNLLRSTARVPRPKLPNLRLKFKNRKQS</sequence>